<sequence length="131" mass="15257">MRIRVISSKDDINNLNENEEIVHLAFRPSNTDIFSIVSKCPDIKAFHIPNSYLKTLSQSAKMFLDMQGIDLIEGDVWGHRKDINEYSEISNGIYERINELKKDDYSDEEIADKISRESNLEPDFVKFLMKQ</sequence>
<evidence type="ECO:0000313" key="1">
    <source>
        <dbReference type="EMBL" id="ADI74425.1"/>
    </source>
</evidence>
<keyword evidence="2" id="KW-1185">Reference proteome</keyword>
<proteinExistence type="predicted"/>
<reference evidence="1 2" key="1">
    <citation type="submission" date="2010-06" db="EMBL/GenBank/DDBJ databases">
        <title>Complete sequence chromosome of Methanohalobium evestigatum Z-7303.</title>
        <authorList>
            <consortium name="US DOE Joint Genome Institute"/>
            <person name="Lucas S."/>
            <person name="Copeland A."/>
            <person name="Lapidus A."/>
            <person name="Cheng J.-F."/>
            <person name="Bruce D."/>
            <person name="Goodwin L."/>
            <person name="Pitluck S."/>
            <person name="Saunders E."/>
            <person name="Detter J.C."/>
            <person name="Han C."/>
            <person name="Tapia R."/>
            <person name="Land M."/>
            <person name="Hauser L."/>
            <person name="Kyrpides N."/>
            <person name="Mikhailova N."/>
            <person name="Sieprawska-Lupa M."/>
            <person name="Whitman W.B."/>
            <person name="Anderson I."/>
            <person name="Woyke T."/>
        </authorList>
    </citation>
    <scope>NUCLEOTIDE SEQUENCE [LARGE SCALE GENOMIC DNA]</scope>
    <source>
        <strain evidence="2">ATCC BAA-1072 / DSM 3721 / NBRC 107634 / OCM 161 / Z-7303</strain>
    </source>
</reference>
<dbReference type="KEGG" id="mev:Metev_1580"/>
<dbReference type="HOGENOM" id="CLU_152347_0_0_2"/>
<dbReference type="InterPro" id="IPR012546">
    <property type="entry name" value="DUF1699"/>
</dbReference>
<protein>
    <recommendedName>
        <fullName evidence="3">DUF1699 family protein</fullName>
    </recommendedName>
</protein>
<dbReference type="OrthoDB" id="144513at2157"/>
<dbReference type="Pfam" id="PF08004">
    <property type="entry name" value="DUF1699"/>
    <property type="match status" value="1"/>
</dbReference>
<dbReference type="Proteomes" id="UP000000391">
    <property type="component" value="Chromosome"/>
</dbReference>
<accession>D7EA03</accession>
<gene>
    <name evidence="1" type="ordered locus">Metev_1580</name>
</gene>
<organism evidence="1 2">
    <name type="scientific">Methanohalobium evestigatum (strain ATCC BAA-1072 / DSM 3721 / NBRC 107634 / OCM 161 / Z-7303)</name>
    <dbReference type="NCBI Taxonomy" id="644295"/>
    <lineage>
        <taxon>Archaea</taxon>
        <taxon>Methanobacteriati</taxon>
        <taxon>Methanobacteriota</taxon>
        <taxon>Stenosarchaea group</taxon>
        <taxon>Methanomicrobia</taxon>
        <taxon>Methanosarcinales</taxon>
        <taxon>Methanosarcinaceae</taxon>
        <taxon>Methanohalobium</taxon>
    </lineage>
</organism>
<evidence type="ECO:0008006" key="3">
    <source>
        <dbReference type="Google" id="ProtNLM"/>
    </source>
</evidence>
<dbReference type="RefSeq" id="WP_013194990.1">
    <property type="nucleotide sequence ID" value="NC_014253.1"/>
</dbReference>
<name>D7EA03_METEZ</name>
<dbReference type="EMBL" id="CP002069">
    <property type="protein sequence ID" value="ADI74425.1"/>
    <property type="molecule type" value="Genomic_DNA"/>
</dbReference>
<dbReference type="GeneID" id="9347220"/>
<evidence type="ECO:0000313" key="2">
    <source>
        <dbReference type="Proteomes" id="UP000000391"/>
    </source>
</evidence>
<dbReference type="AlphaFoldDB" id="D7EA03"/>